<dbReference type="GO" id="GO:0006310">
    <property type="term" value="P:DNA recombination"/>
    <property type="evidence" value="ECO:0007669"/>
    <property type="project" value="UniProtKB-KW"/>
</dbReference>
<evidence type="ECO:0000259" key="4">
    <source>
        <dbReference type="PROSITE" id="PS51898"/>
    </source>
</evidence>
<comment type="similarity">
    <text evidence="1">Belongs to the 'phage' integrase family.</text>
</comment>
<evidence type="ECO:0000313" key="5">
    <source>
        <dbReference type="EMBL" id="MBO8447689.1"/>
    </source>
</evidence>
<name>A0A9D9HEC1_9BACT</name>
<dbReference type="InterPro" id="IPR002104">
    <property type="entry name" value="Integrase_catalytic"/>
</dbReference>
<evidence type="ECO:0000256" key="2">
    <source>
        <dbReference type="ARBA" id="ARBA00023125"/>
    </source>
</evidence>
<protein>
    <submittedName>
        <fullName evidence="5">Integrase catalytic domain-containing protein</fullName>
    </submittedName>
</protein>
<reference evidence="5" key="2">
    <citation type="journal article" date="2021" name="PeerJ">
        <title>Extensive microbial diversity within the chicken gut microbiome revealed by metagenomics and culture.</title>
        <authorList>
            <person name="Gilroy R."/>
            <person name="Ravi A."/>
            <person name="Getino M."/>
            <person name="Pursley I."/>
            <person name="Horton D.L."/>
            <person name="Alikhan N.F."/>
            <person name="Baker D."/>
            <person name="Gharbi K."/>
            <person name="Hall N."/>
            <person name="Watson M."/>
            <person name="Adriaenssens E.M."/>
            <person name="Foster-Nyarko E."/>
            <person name="Jarju S."/>
            <person name="Secka A."/>
            <person name="Antonio M."/>
            <person name="Oren A."/>
            <person name="Chaudhuri R.R."/>
            <person name="La Ragione R."/>
            <person name="Hildebrand F."/>
            <person name="Pallen M.J."/>
        </authorList>
    </citation>
    <scope>NUCLEOTIDE SEQUENCE</scope>
    <source>
        <strain evidence="5">20514</strain>
    </source>
</reference>
<dbReference type="SUPFAM" id="SSF56349">
    <property type="entry name" value="DNA breaking-rejoining enzymes"/>
    <property type="match status" value="1"/>
</dbReference>
<dbReference type="Pfam" id="PF00589">
    <property type="entry name" value="Phage_integrase"/>
    <property type="match status" value="1"/>
</dbReference>
<dbReference type="GO" id="GO:0003677">
    <property type="term" value="F:DNA binding"/>
    <property type="evidence" value="ECO:0007669"/>
    <property type="project" value="UniProtKB-KW"/>
</dbReference>
<dbReference type="Gene3D" id="1.10.443.10">
    <property type="entry name" value="Intergrase catalytic core"/>
    <property type="match status" value="1"/>
</dbReference>
<proteinExistence type="inferred from homology"/>
<reference evidence="5" key="1">
    <citation type="submission" date="2020-10" db="EMBL/GenBank/DDBJ databases">
        <authorList>
            <person name="Gilroy R."/>
        </authorList>
    </citation>
    <scope>NUCLEOTIDE SEQUENCE</scope>
    <source>
        <strain evidence="5">20514</strain>
    </source>
</reference>
<evidence type="ECO:0000256" key="3">
    <source>
        <dbReference type="ARBA" id="ARBA00023172"/>
    </source>
</evidence>
<dbReference type="InterPro" id="IPR035386">
    <property type="entry name" value="Arm-DNA-bind_5"/>
</dbReference>
<dbReference type="PANTHER" id="PTHR30349:SF41">
    <property type="entry name" value="INTEGRASE_RECOMBINASE PROTEIN MJ0367-RELATED"/>
    <property type="match status" value="1"/>
</dbReference>
<accession>A0A9D9HEC1</accession>
<dbReference type="EMBL" id="JADIMQ010000003">
    <property type="protein sequence ID" value="MBO8447689.1"/>
    <property type="molecule type" value="Genomic_DNA"/>
</dbReference>
<dbReference type="InterPro" id="IPR011010">
    <property type="entry name" value="DNA_brk_join_enz"/>
</dbReference>
<sequence length="441" mass="51890">MEKVNQQIPQGNYVLLNSPNSKGERCIYLRYFVDGKYVKRSTDIWIDEDDWDCDRQEVMGRNRYAARINNYLSTLYDRIRTQMLDMRVRVTYESLSALLLGKKRKADPDSAIEEQGLVEYAHKVNDLFYRSNKYGYTTWYNKKKYIEAFERFNTHYLKGPKPTFDNIKVSIFDEYVRYRFDVLKNVSKEGINKTLVPLYAALEYAARNGDIDQKTIAPIVNNYLITRETKYKDDTSGEEKVKYLTPDQMIYFHDYCKGLRSRHARDIMDMFFFSFYACGLRCSDIITLEWKHIDFARKILKKVQVKTKRMHDVDIPLGDGAMEILERWKRYGYNDRFVFNRLPEDFDTGNERQLFMARNAKDKGINRTLATISRNAGLPITVTMHVARHSFAVMSINNGMSVYMLSKLLGHSSTVATEKTYAQFLKEKVKDDVKSILDFKM</sequence>
<gene>
    <name evidence="5" type="ORF">IAC29_00265</name>
</gene>
<dbReference type="InterPro" id="IPR013762">
    <property type="entry name" value="Integrase-like_cat_sf"/>
</dbReference>
<dbReference type="Proteomes" id="UP000810252">
    <property type="component" value="Unassembled WGS sequence"/>
</dbReference>
<comment type="caution">
    <text evidence="5">The sequence shown here is derived from an EMBL/GenBank/DDBJ whole genome shotgun (WGS) entry which is preliminary data.</text>
</comment>
<dbReference type="GO" id="GO:0015074">
    <property type="term" value="P:DNA integration"/>
    <property type="evidence" value="ECO:0007669"/>
    <property type="project" value="InterPro"/>
</dbReference>
<dbReference type="Pfam" id="PF17293">
    <property type="entry name" value="Arm-DNA-bind_5"/>
    <property type="match status" value="1"/>
</dbReference>
<dbReference type="PANTHER" id="PTHR30349">
    <property type="entry name" value="PHAGE INTEGRASE-RELATED"/>
    <property type="match status" value="1"/>
</dbReference>
<dbReference type="PROSITE" id="PS51898">
    <property type="entry name" value="TYR_RECOMBINASE"/>
    <property type="match status" value="1"/>
</dbReference>
<dbReference type="AlphaFoldDB" id="A0A9D9HEC1"/>
<dbReference type="CDD" id="cd01185">
    <property type="entry name" value="INTN1_C_like"/>
    <property type="match status" value="1"/>
</dbReference>
<feature type="domain" description="Tyr recombinase" evidence="4">
    <location>
        <begin position="239"/>
        <end position="438"/>
    </location>
</feature>
<keyword evidence="2" id="KW-0238">DNA-binding</keyword>
<keyword evidence="3" id="KW-0233">DNA recombination</keyword>
<dbReference type="InterPro" id="IPR050090">
    <property type="entry name" value="Tyrosine_recombinase_XerCD"/>
</dbReference>
<evidence type="ECO:0000313" key="6">
    <source>
        <dbReference type="Proteomes" id="UP000810252"/>
    </source>
</evidence>
<organism evidence="5 6">
    <name type="scientific">Candidatus Cryptobacteroides merdigallinarum</name>
    <dbReference type="NCBI Taxonomy" id="2840770"/>
    <lineage>
        <taxon>Bacteria</taxon>
        <taxon>Pseudomonadati</taxon>
        <taxon>Bacteroidota</taxon>
        <taxon>Bacteroidia</taxon>
        <taxon>Bacteroidales</taxon>
        <taxon>Candidatus Cryptobacteroides</taxon>
    </lineage>
</organism>
<evidence type="ECO:0000256" key="1">
    <source>
        <dbReference type="ARBA" id="ARBA00008857"/>
    </source>
</evidence>